<evidence type="ECO:0000313" key="1">
    <source>
        <dbReference type="EMBL" id="GBN76399.1"/>
    </source>
</evidence>
<accession>A0A4Y2RMB8</accession>
<sequence length="158" mass="17943">MNSKRDSKDVRAERRSQSINVRESINVPFHSVIRRTSYMVSPAGRDVTKSSSTFKRISSPSRDIEKIPPPLKSIFRRRVAKFAAKVAKMVTSLSPRSVQAWLLPVTPYLTCKTLIQPLRLTLLGSDFPMFVMAYTLGALSLIRHSLKPYLALVYEIFD</sequence>
<organism evidence="1 2">
    <name type="scientific">Araneus ventricosus</name>
    <name type="common">Orbweaver spider</name>
    <name type="synonym">Epeira ventricosa</name>
    <dbReference type="NCBI Taxonomy" id="182803"/>
    <lineage>
        <taxon>Eukaryota</taxon>
        <taxon>Metazoa</taxon>
        <taxon>Ecdysozoa</taxon>
        <taxon>Arthropoda</taxon>
        <taxon>Chelicerata</taxon>
        <taxon>Arachnida</taxon>
        <taxon>Araneae</taxon>
        <taxon>Araneomorphae</taxon>
        <taxon>Entelegynae</taxon>
        <taxon>Araneoidea</taxon>
        <taxon>Araneidae</taxon>
        <taxon>Araneus</taxon>
    </lineage>
</organism>
<protein>
    <submittedName>
        <fullName evidence="1">Uncharacterized protein</fullName>
    </submittedName>
</protein>
<keyword evidence="2" id="KW-1185">Reference proteome</keyword>
<dbReference type="Proteomes" id="UP000499080">
    <property type="component" value="Unassembled WGS sequence"/>
</dbReference>
<reference evidence="1 2" key="1">
    <citation type="journal article" date="2019" name="Sci. Rep.">
        <title>Orb-weaving spider Araneus ventricosus genome elucidates the spidroin gene catalogue.</title>
        <authorList>
            <person name="Kono N."/>
            <person name="Nakamura H."/>
            <person name="Ohtoshi R."/>
            <person name="Moran D.A.P."/>
            <person name="Shinohara A."/>
            <person name="Yoshida Y."/>
            <person name="Fujiwara M."/>
            <person name="Mori M."/>
            <person name="Tomita M."/>
            <person name="Arakawa K."/>
        </authorList>
    </citation>
    <scope>NUCLEOTIDE SEQUENCE [LARGE SCALE GENOMIC DNA]</scope>
</reference>
<evidence type="ECO:0000313" key="2">
    <source>
        <dbReference type="Proteomes" id="UP000499080"/>
    </source>
</evidence>
<comment type="caution">
    <text evidence="1">The sequence shown here is derived from an EMBL/GenBank/DDBJ whole genome shotgun (WGS) entry which is preliminary data.</text>
</comment>
<proteinExistence type="predicted"/>
<dbReference type="EMBL" id="BGPR01017520">
    <property type="protein sequence ID" value="GBN76399.1"/>
    <property type="molecule type" value="Genomic_DNA"/>
</dbReference>
<gene>
    <name evidence="1" type="ORF">AVEN_213136_1</name>
</gene>
<dbReference type="AlphaFoldDB" id="A0A4Y2RMB8"/>
<name>A0A4Y2RMB8_ARAVE</name>